<proteinExistence type="predicted"/>
<sequence length="111" mass="12527">MIYFRYKFHSCMAISTNSNVFENTNGQSRRQNKKPKCNCQLFTVISKGKLLVHVISVMQSKILVWDISSLPSISIQLQPGSLMIAFDLIDLRVLAASCHLPAAEYMFASKI</sequence>
<reference evidence="1" key="2">
    <citation type="submission" date="2020-07" db="EMBL/GenBank/DDBJ databases">
        <authorList>
            <person name="Vera ALvarez R."/>
            <person name="Arias-Moreno D.M."/>
            <person name="Jimenez-Jacinto V."/>
            <person name="Jimenez-Bremont J.F."/>
            <person name="Swaminathan K."/>
            <person name="Moose S.P."/>
            <person name="Guerrero-Gonzalez M.L."/>
            <person name="Marino-Ramirez L."/>
            <person name="Landsman D."/>
            <person name="Rodriguez-Kessler M."/>
            <person name="Delgado-Sanchez P."/>
        </authorList>
    </citation>
    <scope>NUCLEOTIDE SEQUENCE</scope>
    <source>
        <tissue evidence="1">Cladode</tissue>
    </source>
</reference>
<reference evidence="1" key="1">
    <citation type="journal article" date="2013" name="J. Plant Res.">
        <title>Effect of fungi and light on seed germination of three Opuntia species from semiarid lands of central Mexico.</title>
        <authorList>
            <person name="Delgado-Sanchez P."/>
            <person name="Jimenez-Bremont J.F."/>
            <person name="Guerrero-Gonzalez Mde L."/>
            <person name="Flores J."/>
        </authorList>
    </citation>
    <scope>NUCLEOTIDE SEQUENCE</scope>
    <source>
        <tissue evidence="1">Cladode</tissue>
    </source>
</reference>
<dbReference type="EMBL" id="GISG01154698">
    <property type="protein sequence ID" value="MBA4648209.1"/>
    <property type="molecule type" value="Transcribed_RNA"/>
</dbReference>
<name>A0A7C9DZ14_OPUST</name>
<protein>
    <submittedName>
        <fullName evidence="1">Uncharacterized protein</fullName>
    </submittedName>
</protein>
<dbReference type="AlphaFoldDB" id="A0A7C9DZ14"/>
<organism evidence="1">
    <name type="scientific">Opuntia streptacantha</name>
    <name type="common">Prickly pear cactus</name>
    <name type="synonym">Opuntia cardona</name>
    <dbReference type="NCBI Taxonomy" id="393608"/>
    <lineage>
        <taxon>Eukaryota</taxon>
        <taxon>Viridiplantae</taxon>
        <taxon>Streptophyta</taxon>
        <taxon>Embryophyta</taxon>
        <taxon>Tracheophyta</taxon>
        <taxon>Spermatophyta</taxon>
        <taxon>Magnoliopsida</taxon>
        <taxon>eudicotyledons</taxon>
        <taxon>Gunneridae</taxon>
        <taxon>Pentapetalae</taxon>
        <taxon>Caryophyllales</taxon>
        <taxon>Cactineae</taxon>
        <taxon>Cactaceae</taxon>
        <taxon>Opuntioideae</taxon>
        <taxon>Opuntia</taxon>
    </lineage>
</organism>
<evidence type="ECO:0000313" key="1">
    <source>
        <dbReference type="EMBL" id="MBA4648209.1"/>
    </source>
</evidence>
<accession>A0A7C9DZ14</accession>